<proteinExistence type="predicted"/>
<keyword evidence="6" id="KW-0539">Nucleus</keyword>
<dbReference type="OrthoDB" id="79480at2759"/>
<evidence type="ECO:0000313" key="11">
    <source>
        <dbReference type="EMBL" id="QKX61214.1"/>
    </source>
</evidence>
<evidence type="ECO:0000259" key="10">
    <source>
        <dbReference type="Pfam" id="PF21796"/>
    </source>
</evidence>
<dbReference type="AlphaFoldDB" id="A0A7H8R4C1"/>
<dbReference type="Pfam" id="PF11600">
    <property type="entry name" value="CAF1A_acidic"/>
    <property type="match status" value="1"/>
</dbReference>
<dbReference type="GO" id="GO:0006281">
    <property type="term" value="P:DNA repair"/>
    <property type="evidence" value="ECO:0007669"/>
    <property type="project" value="UniProtKB-KW"/>
</dbReference>
<feature type="domain" description="Chromatin assembly factor 1 subunit A dimerization" evidence="9">
    <location>
        <begin position="385"/>
        <end position="459"/>
    </location>
</feature>
<feature type="compositionally biased region" description="Basic and acidic residues" evidence="7">
    <location>
        <begin position="49"/>
        <end position="66"/>
    </location>
</feature>
<dbReference type="Pfam" id="PF21796">
    <property type="entry name" value="Cac1_C"/>
    <property type="match status" value="1"/>
</dbReference>
<protein>
    <recommendedName>
        <fullName evidence="13">Chromatin assembly factor 1 subunit A</fullName>
    </recommendedName>
</protein>
<dbReference type="GeneID" id="55995850"/>
<gene>
    <name evidence="11" type="ORF">TRUGW13939_08361</name>
</gene>
<feature type="domain" description="Chromatin assembly factor 1 p150 subunit acidic region" evidence="8">
    <location>
        <begin position="144"/>
        <end position="259"/>
    </location>
</feature>
<dbReference type="PANTHER" id="PTHR15272">
    <property type="entry name" value="CHROMATIN ASSEMBLY FACTOR 1 SUBUNIT A CAF-1 SUBUNIT A"/>
    <property type="match status" value="1"/>
</dbReference>
<organism evidence="11 12">
    <name type="scientific">Talaromyces rugulosus</name>
    <name type="common">Penicillium rugulosum</name>
    <dbReference type="NCBI Taxonomy" id="121627"/>
    <lineage>
        <taxon>Eukaryota</taxon>
        <taxon>Fungi</taxon>
        <taxon>Dikarya</taxon>
        <taxon>Ascomycota</taxon>
        <taxon>Pezizomycotina</taxon>
        <taxon>Eurotiomycetes</taxon>
        <taxon>Eurotiomycetidae</taxon>
        <taxon>Eurotiales</taxon>
        <taxon>Trichocomaceae</taxon>
        <taxon>Talaromyces</taxon>
        <taxon>Talaromyces sect. Islandici</taxon>
    </lineage>
</organism>
<keyword evidence="12" id="KW-1185">Reference proteome</keyword>
<feature type="region of interest" description="Disordered" evidence="7">
    <location>
        <begin position="432"/>
        <end position="461"/>
    </location>
</feature>
<dbReference type="Pfam" id="PF12253">
    <property type="entry name" value="CAF1A_dimeriz"/>
    <property type="match status" value="1"/>
</dbReference>
<dbReference type="InterPro" id="IPR021644">
    <property type="entry name" value="CAF-1_p150_acidic"/>
</dbReference>
<dbReference type="GO" id="GO:0033186">
    <property type="term" value="C:CAF-1 complex"/>
    <property type="evidence" value="ECO:0007669"/>
    <property type="project" value="TreeGrafter"/>
</dbReference>
<dbReference type="EMBL" id="CP055901">
    <property type="protein sequence ID" value="QKX61214.1"/>
    <property type="molecule type" value="Genomic_DNA"/>
</dbReference>
<evidence type="ECO:0000313" key="12">
    <source>
        <dbReference type="Proteomes" id="UP000509510"/>
    </source>
</evidence>
<dbReference type="GO" id="GO:0006334">
    <property type="term" value="P:nucleosome assembly"/>
    <property type="evidence" value="ECO:0007669"/>
    <property type="project" value="TreeGrafter"/>
</dbReference>
<name>A0A7H8R4C1_TALRU</name>
<dbReference type="InterPro" id="IPR022043">
    <property type="entry name" value="CAF1A_DD"/>
</dbReference>
<keyword evidence="2" id="KW-0235">DNA replication</keyword>
<feature type="domain" description="Chromatin assembly factor 1 subunit Cac1-like C-terminal" evidence="10">
    <location>
        <begin position="590"/>
        <end position="645"/>
    </location>
</feature>
<evidence type="ECO:0000256" key="4">
    <source>
        <dbReference type="ARBA" id="ARBA00023186"/>
    </source>
</evidence>
<dbReference type="GO" id="GO:0005634">
    <property type="term" value="C:nucleus"/>
    <property type="evidence" value="ECO:0007669"/>
    <property type="project" value="UniProtKB-SubCell"/>
</dbReference>
<dbReference type="KEGG" id="trg:TRUGW13939_08361"/>
<evidence type="ECO:0000256" key="6">
    <source>
        <dbReference type="ARBA" id="ARBA00023242"/>
    </source>
</evidence>
<dbReference type="InterPro" id="IPR048800">
    <property type="entry name" value="Cac1-like_C"/>
</dbReference>
<accession>A0A7H8R4C1</accession>
<evidence type="ECO:0000256" key="1">
    <source>
        <dbReference type="ARBA" id="ARBA00004123"/>
    </source>
</evidence>
<feature type="region of interest" description="Disordered" evidence="7">
    <location>
        <begin position="555"/>
        <end position="587"/>
    </location>
</feature>
<feature type="compositionally biased region" description="Basic and acidic residues" evidence="7">
    <location>
        <begin position="154"/>
        <end position="243"/>
    </location>
</feature>
<sequence>MDVSIESTPAAAVTPSVGSQCFQPAPPSPTNSRKRAFSEVDEPNVLKQQEMHKYQKKHDGADDQENRNPLQQGDQMVIDKPVTTTTATTTISTISATSNSSNAQNPQTGTAAPALQGHVFINSTSPLPVPPSTPQQSSDTTAAAKKQKLSPNTKEAKRLEKEEKDRLRLEEKAKKDEEKRIKDEERKKKEVERDEEKKKRDAEREEERKRREEKKKAKEEEKLARDEEKRKREEEKVKKERSQMRLSSFFAKPATDSNKPPSVGGSSPRKDTTRDLDSSIITTTSTEEPRSDYRNAFPDFFIQRHTQLAPPHRFQRDDKATEHIREKLDGFLKETGPHPLYRPSELFDMIPFRRHRGRNIRPVRKLMKDVQSATAQDLLRKTTMKSLKFAEDVRPAYYGTFTRALSSVQAGKLCRRPYARALPDINYDYDSEAEWEEPEEGEDLNSEGDEEMSEDGDDDMDGFLDDEDEQIDGRRRLVIGDLEPVITGIKWQDESNTDPALEAYRIEMISDTVQFPIDPFSTAYWPKPKAVEQAASKGHASTSTKGTLLAFSTKPITQGQAPPAPTARPGISIESAGQSRKGKPFPPDQLAAFKAAVEGSDLTKAGLIEVLKKRFPKISKDTLKDTLNVVAVRVGQKEADKKWVCN</sequence>
<evidence type="ECO:0000256" key="5">
    <source>
        <dbReference type="ARBA" id="ARBA00023204"/>
    </source>
</evidence>
<evidence type="ECO:0000256" key="3">
    <source>
        <dbReference type="ARBA" id="ARBA00022763"/>
    </source>
</evidence>
<dbReference type="Proteomes" id="UP000509510">
    <property type="component" value="Chromosome IV"/>
</dbReference>
<evidence type="ECO:0008006" key="13">
    <source>
        <dbReference type="Google" id="ProtNLM"/>
    </source>
</evidence>
<comment type="subcellular location">
    <subcellularLocation>
        <location evidence="1">Nucleus</location>
    </subcellularLocation>
</comment>
<dbReference type="GO" id="GO:0006260">
    <property type="term" value="P:DNA replication"/>
    <property type="evidence" value="ECO:0007669"/>
    <property type="project" value="UniProtKB-KW"/>
</dbReference>
<keyword evidence="5" id="KW-0234">DNA repair</keyword>
<dbReference type="RefSeq" id="XP_035347389.1">
    <property type="nucleotide sequence ID" value="XM_035491496.1"/>
</dbReference>
<keyword evidence="3" id="KW-0227">DNA damage</keyword>
<feature type="compositionally biased region" description="Low complexity" evidence="7">
    <location>
        <begin position="83"/>
        <end position="102"/>
    </location>
</feature>
<evidence type="ECO:0000259" key="8">
    <source>
        <dbReference type="Pfam" id="PF11600"/>
    </source>
</evidence>
<reference evidence="12" key="1">
    <citation type="submission" date="2020-06" db="EMBL/GenBank/DDBJ databases">
        <title>A chromosome-scale genome assembly of Talaromyces rugulosus W13939.</title>
        <authorList>
            <person name="Wang B."/>
            <person name="Guo L."/>
            <person name="Ye K."/>
            <person name="Wang L."/>
        </authorList>
    </citation>
    <scope>NUCLEOTIDE SEQUENCE [LARGE SCALE GENOMIC DNA]</scope>
    <source>
        <strain evidence="12">W13939</strain>
    </source>
</reference>
<feature type="compositionally biased region" description="Basic and acidic residues" evidence="7">
    <location>
        <begin position="268"/>
        <end position="277"/>
    </location>
</feature>
<evidence type="ECO:0000256" key="2">
    <source>
        <dbReference type="ARBA" id="ARBA00022705"/>
    </source>
</evidence>
<dbReference type="PANTHER" id="PTHR15272:SF0">
    <property type="entry name" value="CHROMATIN ASSEMBLY FACTOR 1 SUBUNIT A"/>
    <property type="match status" value="1"/>
</dbReference>
<evidence type="ECO:0000256" key="7">
    <source>
        <dbReference type="SAM" id="MobiDB-lite"/>
    </source>
</evidence>
<feature type="region of interest" description="Disordered" evidence="7">
    <location>
        <begin position="1"/>
        <end position="293"/>
    </location>
</feature>
<evidence type="ECO:0000259" key="9">
    <source>
        <dbReference type="Pfam" id="PF12253"/>
    </source>
</evidence>
<keyword evidence="4" id="KW-0143">Chaperone</keyword>